<accession>A0A1D1VSG8</accession>
<evidence type="ECO:0000313" key="2">
    <source>
        <dbReference type="EMBL" id="GAV04507.1"/>
    </source>
</evidence>
<organism evidence="2 3">
    <name type="scientific">Ramazzottius varieornatus</name>
    <name type="common">Water bear</name>
    <name type="synonym">Tardigrade</name>
    <dbReference type="NCBI Taxonomy" id="947166"/>
    <lineage>
        <taxon>Eukaryota</taxon>
        <taxon>Metazoa</taxon>
        <taxon>Ecdysozoa</taxon>
        <taxon>Tardigrada</taxon>
        <taxon>Eutardigrada</taxon>
        <taxon>Parachela</taxon>
        <taxon>Hypsibioidea</taxon>
        <taxon>Ramazzottiidae</taxon>
        <taxon>Ramazzottius</taxon>
    </lineage>
</organism>
<evidence type="ECO:0000256" key="1">
    <source>
        <dbReference type="SAM" id="SignalP"/>
    </source>
</evidence>
<keyword evidence="3" id="KW-1185">Reference proteome</keyword>
<keyword evidence="1" id="KW-0732">Signal</keyword>
<dbReference type="AlphaFoldDB" id="A0A1D1VSG8"/>
<comment type="caution">
    <text evidence="2">The sequence shown here is derived from an EMBL/GenBank/DDBJ whole genome shotgun (WGS) entry which is preliminary data.</text>
</comment>
<protein>
    <submittedName>
        <fullName evidence="2">Uncharacterized protein</fullName>
    </submittedName>
</protein>
<reference evidence="2 3" key="1">
    <citation type="journal article" date="2016" name="Nat. Commun.">
        <title>Extremotolerant tardigrade genome and improved radiotolerance of human cultured cells by tardigrade-unique protein.</title>
        <authorList>
            <person name="Hashimoto T."/>
            <person name="Horikawa D.D."/>
            <person name="Saito Y."/>
            <person name="Kuwahara H."/>
            <person name="Kozuka-Hata H."/>
            <person name="Shin-I T."/>
            <person name="Minakuchi Y."/>
            <person name="Ohishi K."/>
            <person name="Motoyama A."/>
            <person name="Aizu T."/>
            <person name="Enomoto A."/>
            <person name="Kondo K."/>
            <person name="Tanaka S."/>
            <person name="Hara Y."/>
            <person name="Koshikawa S."/>
            <person name="Sagara H."/>
            <person name="Miura T."/>
            <person name="Yokobori S."/>
            <person name="Miyagawa K."/>
            <person name="Suzuki Y."/>
            <person name="Kubo T."/>
            <person name="Oyama M."/>
            <person name="Kohara Y."/>
            <person name="Fujiyama A."/>
            <person name="Arakawa K."/>
            <person name="Katayama T."/>
            <person name="Toyoda A."/>
            <person name="Kunieda T."/>
        </authorList>
    </citation>
    <scope>NUCLEOTIDE SEQUENCE [LARGE SCALE GENOMIC DNA]</scope>
    <source>
        <strain evidence="2 3">YOKOZUNA-1</strain>
    </source>
</reference>
<dbReference type="EMBL" id="BDGG01000011">
    <property type="protein sequence ID" value="GAV04507.1"/>
    <property type="molecule type" value="Genomic_DNA"/>
</dbReference>
<proteinExistence type="predicted"/>
<name>A0A1D1VSG8_RAMVA</name>
<sequence length="116" mass="13277">MRILLCLKLLPFVAISAFSGMVQVASDGCCFDLLTCPNLSFACCTLFWITRDHDEDFMELRRYWILEDGVGMKRRTAVYLCASKKRCSRLRAVRSPGWLGSPYSQLSLLWLLSTEL</sequence>
<evidence type="ECO:0000313" key="3">
    <source>
        <dbReference type="Proteomes" id="UP000186922"/>
    </source>
</evidence>
<feature type="signal peptide" evidence="1">
    <location>
        <begin position="1"/>
        <end position="17"/>
    </location>
</feature>
<dbReference type="Proteomes" id="UP000186922">
    <property type="component" value="Unassembled WGS sequence"/>
</dbReference>
<feature type="chain" id="PRO_5008898791" evidence="1">
    <location>
        <begin position="18"/>
        <end position="116"/>
    </location>
</feature>
<gene>
    <name evidence="2" type="primary">RvY_14776-1</name>
    <name evidence="2" type="synonym">RvY_14776.1</name>
    <name evidence="2" type="ORF">RvY_14776</name>
</gene>